<evidence type="ECO:0000256" key="3">
    <source>
        <dbReference type="ARBA" id="ARBA00022801"/>
    </source>
</evidence>
<dbReference type="InterPro" id="IPR016193">
    <property type="entry name" value="Cytidine_deaminase-like"/>
</dbReference>
<keyword evidence="4" id="KW-0862">Zinc</keyword>
<keyword evidence="3" id="KW-0378">Hydrolase</keyword>
<dbReference type="EMBL" id="OX359470">
    <property type="protein sequence ID" value="CAI3971182.1"/>
    <property type="molecule type" value="Genomic_DNA"/>
</dbReference>
<evidence type="ECO:0000256" key="2">
    <source>
        <dbReference type="ARBA" id="ARBA00022723"/>
    </source>
</evidence>
<proteinExistence type="inferred from homology"/>
<dbReference type="InterPro" id="IPR002125">
    <property type="entry name" value="CMP_dCMP_dom"/>
</dbReference>
<sequence length="217" mass="24440">MSIRTSSKSLVSIATFKENNMCESCYHGPIPPTTEVKEETGGNRIVIKAGMIQEAFVPNEGLYAILDPLAKYKKNAETYLKVANQFAQLSKYDGTKVGCVIVKEGNMISHGINGYPKAVNDHIVNQMSREDRLDLAIHAEENALLKLMETGQKPAGSVAYVTHHPCIKCAARLYTAGIYVVVMPKQDEMFMEAWIRPKLEIYERLNMMHFIELDWKL</sequence>
<dbReference type="Gene3D" id="3.40.140.10">
    <property type="entry name" value="Cytidine Deaminase, domain 2"/>
    <property type="match status" value="1"/>
</dbReference>
<dbReference type="PROSITE" id="PS00903">
    <property type="entry name" value="CYT_DCMP_DEAMINASES_1"/>
    <property type="match status" value="1"/>
</dbReference>
<name>A0A9N6ZG16_9VIRU</name>
<evidence type="ECO:0000313" key="6">
    <source>
        <dbReference type="EMBL" id="CAI3971182.1"/>
    </source>
</evidence>
<evidence type="ECO:0000256" key="1">
    <source>
        <dbReference type="ARBA" id="ARBA00006576"/>
    </source>
</evidence>
<dbReference type="GO" id="GO:0004132">
    <property type="term" value="F:dCMP deaminase activity"/>
    <property type="evidence" value="ECO:0007669"/>
    <property type="project" value="TreeGrafter"/>
</dbReference>
<dbReference type="InterPro" id="IPR015517">
    <property type="entry name" value="dCMP_deaminase-rel"/>
</dbReference>
<dbReference type="SUPFAM" id="SSF53927">
    <property type="entry name" value="Cytidine deaminase-like"/>
    <property type="match status" value="1"/>
</dbReference>
<dbReference type="PANTHER" id="PTHR11086">
    <property type="entry name" value="DEOXYCYTIDYLATE DEAMINASE-RELATED"/>
    <property type="match status" value="1"/>
</dbReference>
<dbReference type="GO" id="GO:0008270">
    <property type="term" value="F:zinc ion binding"/>
    <property type="evidence" value="ECO:0007669"/>
    <property type="project" value="InterPro"/>
</dbReference>
<gene>
    <name evidence="6" type="ORF">ORM20_00133</name>
</gene>
<comment type="similarity">
    <text evidence="1">Belongs to the cytidine and deoxycytidylate deaminase family.</text>
</comment>
<protein>
    <submittedName>
        <fullName evidence="6">dCMP deaminase</fullName>
    </submittedName>
</protein>
<dbReference type="InterPro" id="IPR016192">
    <property type="entry name" value="APOBEC/CMP_deaminase_Zn-bd"/>
</dbReference>
<reference evidence="6" key="1">
    <citation type="submission" date="2022-10" db="EMBL/GenBank/DDBJ databases">
        <authorList>
            <person name="Meaden S."/>
        </authorList>
    </citation>
    <scope>NUCLEOTIDE SEQUENCE</scope>
</reference>
<dbReference type="PROSITE" id="PS51747">
    <property type="entry name" value="CYT_DCMP_DEAMINASES_2"/>
    <property type="match status" value="1"/>
</dbReference>
<organism evidence="6">
    <name type="scientific">Ochrobactrum phage ORM_20</name>
    <dbReference type="NCBI Taxonomy" id="2985243"/>
    <lineage>
        <taxon>Viruses</taxon>
    </lineage>
</organism>
<feature type="domain" description="CMP/dCMP-type deaminase" evidence="5">
    <location>
        <begin position="74"/>
        <end position="202"/>
    </location>
</feature>
<keyword evidence="2" id="KW-0479">Metal-binding</keyword>
<accession>A0A9N6ZG16</accession>
<dbReference type="PANTHER" id="PTHR11086:SF18">
    <property type="entry name" value="DEOXYCYTIDYLATE DEAMINASE"/>
    <property type="match status" value="1"/>
</dbReference>
<evidence type="ECO:0000259" key="5">
    <source>
        <dbReference type="PROSITE" id="PS51747"/>
    </source>
</evidence>
<evidence type="ECO:0000256" key="4">
    <source>
        <dbReference type="ARBA" id="ARBA00022833"/>
    </source>
</evidence>
<dbReference type="Pfam" id="PF00383">
    <property type="entry name" value="dCMP_cyt_deam_1"/>
    <property type="match status" value="1"/>
</dbReference>